<feature type="domain" description="NADP-dependent oxidoreductase" evidence="2">
    <location>
        <begin position="17"/>
        <end position="311"/>
    </location>
</feature>
<comment type="caution">
    <text evidence="3">The sequence shown here is derived from an EMBL/GenBank/DDBJ whole genome shotgun (WGS) entry which is preliminary data.</text>
</comment>
<dbReference type="SUPFAM" id="SSF51430">
    <property type="entry name" value="NAD(P)-linked oxidoreductase"/>
    <property type="match status" value="1"/>
</dbReference>
<dbReference type="InterPro" id="IPR036812">
    <property type="entry name" value="NAD(P)_OxRdtase_dom_sf"/>
</dbReference>
<reference evidence="3 4" key="1">
    <citation type="submission" date="2023-07" db="EMBL/GenBank/DDBJ databases">
        <title>Sorghum-associated microbial communities from plants grown in Nebraska, USA.</title>
        <authorList>
            <person name="Schachtman D."/>
        </authorList>
    </citation>
    <scope>NUCLEOTIDE SEQUENCE [LARGE SCALE GENOMIC DNA]</scope>
    <source>
        <strain evidence="3 4">CC482</strain>
    </source>
</reference>
<evidence type="ECO:0000256" key="1">
    <source>
        <dbReference type="ARBA" id="ARBA00023002"/>
    </source>
</evidence>
<dbReference type="InterPro" id="IPR050523">
    <property type="entry name" value="AKR_Detox_Biosynth"/>
</dbReference>
<name>A0ABT9U2C8_PAEHA</name>
<proteinExistence type="predicted"/>
<dbReference type="PANTHER" id="PTHR43364:SF4">
    <property type="entry name" value="NAD(P)-LINKED OXIDOREDUCTASE SUPERFAMILY PROTEIN"/>
    <property type="match status" value="1"/>
</dbReference>
<organism evidence="3 4">
    <name type="scientific">Paenibacillus harenae</name>
    <dbReference type="NCBI Taxonomy" id="306543"/>
    <lineage>
        <taxon>Bacteria</taxon>
        <taxon>Bacillati</taxon>
        <taxon>Bacillota</taxon>
        <taxon>Bacilli</taxon>
        <taxon>Bacillales</taxon>
        <taxon>Paenibacillaceae</taxon>
        <taxon>Paenibacillus</taxon>
    </lineage>
</organism>
<dbReference type="Gene3D" id="3.20.20.100">
    <property type="entry name" value="NADP-dependent oxidoreductase domain"/>
    <property type="match status" value="1"/>
</dbReference>
<keyword evidence="4" id="KW-1185">Reference proteome</keyword>
<dbReference type="InterPro" id="IPR023210">
    <property type="entry name" value="NADP_OxRdtase_dom"/>
</dbReference>
<dbReference type="Pfam" id="PF00248">
    <property type="entry name" value="Aldo_ket_red"/>
    <property type="match status" value="1"/>
</dbReference>
<evidence type="ECO:0000313" key="3">
    <source>
        <dbReference type="EMBL" id="MDQ0113782.1"/>
    </source>
</evidence>
<evidence type="ECO:0000259" key="2">
    <source>
        <dbReference type="Pfam" id="PF00248"/>
    </source>
</evidence>
<accession>A0ABT9U2C8</accession>
<protein>
    <submittedName>
        <fullName evidence="3">Aryl-alcohol dehydrogenase-like predicted oxidoreductase</fullName>
    </submittedName>
</protein>
<keyword evidence="1" id="KW-0560">Oxidoreductase</keyword>
<sequence>MHTKTAIGKTGLQAFHIGLGAGVVGNTMMYPKVTEDMGKEIIHAALDHGIDFIDTAYLYGLGRSEELIGEALQQRGIREQVVLSTKASSNPQFAEGGLEVDNSPAALRQAVEDSLQRLRTDYIDIFFLHFPNSHTPLDEAAAALAELKREGKIRAIGASNLDFNQLQQFNADRHLDILQTEYSLLARKAEEQIIPYCLQHGISVIPIFPLSSGLLAGRYNKDDVFTDTARMNHPLFQREAYLESLERVERLKAFAQQKRQEPAQIALAWLLQQPGVDHIIPGASRPEQIEDNLRTLDVQLSEDDLRKIDAIFR</sequence>
<dbReference type="EMBL" id="JAUSSU010000006">
    <property type="protein sequence ID" value="MDQ0113782.1"/>
    <property type="molecule type" value="Genomic_DNA"/>
</dbReference>
<dbReference type="PANTHER" id="PTHR43364">
    <property type="entry name" value="NADH-SPECIFIC METHYLGLYOXAL REDUCTASE-RELATED"/>
    <property type="match status" value="1"/>
</dbReference>
<gene>
    <name evidence="3" type="ORF">J2T15_003225</name>
</gene>
<dbReference type="RefSeq" id="WP_307205044.1">
    <property type="nucleotide sequence ID" value="NZ_JAUSSU010000006.1"/>
</dbReference>
<dbReference type="Proteomes" id="UP001229346">
    <property type="component" value="Unassembled WGS sequence"/>
</dbReference>
<evidence type="ECO:0000313" key="4">
    <source>
        <dbReference type="Proteomes" id="UP001229346"/>
    </source>
</evidence>